<keyword evidence="5 6" id="KW-0472">Membrane</keyword>
<comment type="similarity">
    <text evidence="2 6">Belongs to the CTL (choline transporter-like) family.</text>
</comment>
<dbReference type="EMBL" id="HBGM01001001">
    <property type="protein sequence ID" value="CAD9313567.1"/>
    <property type="molecule type" value="Transcribed_RNA"/>
</dbReference>
<proteinExistence type="inferred from homology"/>
<feature type="transmembrane region" description="Helical" evidence="6">
    <location>
        <begin position="334"/>
        <end position="354"/>
    </location>
</feature>
<feature type="transmembrane region" description="Helical" evidence="6">
    <location>
        <begin position="230"/>
        <end position="254"/>
    </location>
</feature>
<feature type="transmembrane region" description="Helical" evidence="6">
    <location>
        <begin position="466"/>
        <end position="486"/>
    </location>
</feature>
<accession>A0A7S1YNY3</accession>
<feature type="transmembrane region" description="Helical" evidence="6">
    <location>
        <begin position="75"/>
        <end position="101"/>
    </location>
</feature>
<dbReference type="GO" id="GO:0005886">
    <property type="term" value="C:plasma membrane"/>
    <property type="evidence" value="ECO:0007669"/>
    <property type="project" value="UniProtKB-SubCell"/>
</dbReference>
<comment type="subcellular location">
    <subcellularLocation>
        <location evidence="6">Cell membrane</location>
        <topology evidence="6">Multi-pass membrane protein</topology>
    </subcellularLocation>
    <subcellularLocation>
        <location evidence="1">Membrane</location>
        <topology evidence="1">Multi-pass membrane protein</topology>
    </subcellularLocation>
</comment>
<name>A0A7S1YNY3_9STRA</name>
<evidence type="ECO:0000256" key="6">
    <source>
        <dbReference type="RuleBase" id="RU368066"/>
    </source>
</evidence>
<evidence type="ECO:0000256" key="5">
    <source>
        <dbReference type="ARBA" id="ARBA00023136"/>
    </source>
</evidence>
<feature type="transmembrane region" description="Helical" evidence="6">
    <location>
        <begin position="366"/>
        <end position="388"/>
    </location>
</feature>
<dbReference type="PANTHER" id="PTHR12385:SF4">
    <property type="entry name" value="PROTEIN PNS1"/>
    <property type="match status" value="1"/>
</dbReference>
<evidence type="ECO:0000256" key="1">
    <source>
        <dbReference type="ARBA" id="ARBA00004141"/>
    </source>
</evidence>
<sequence length="541" mass="58259">MDTKYAVVHTAEAHAALETFVEEDIPVAAPVLVASEFSSPPPPNNQKGSEPYTDDEISITWEKGEAQPAAFRDKWFAIAFAAQFVAVSTTAMVVASTISWAELFSSTESDSTTSNNDYGGDDGVSQEQAAPGIAFWLSIIGISVLVAPALSIFSMGLMSKNAIGMITASLWFSIILCGLVAVFSIFVAPLVGIIYGIFTICLVSYLKTVKHRIPYAASNLKCSISVLKSNLGLGLVAIGSMIGLVGYILSWAVAFMFTMSLDVMKDNTGDDNDLSPLGGFVACSFLLSFYWTHEVLRNIVRATVSGVVGHWWFVPAEAASFCSTAVMGSATRASTYSLGSIAFGSLIVAVLHLIRNTLHNARNDRNGGILRCIAACILAYIEAMVQYFNKWAYVYVGLYGYDYIESGKRVMNLFKQRGWNVIIADNLTNRLLGIMSLSIGILTGLCTLLVTFFVEEFESKQGWLGVGFFIGFVIGIVLSGIFMGLLSSAVDSVIVCFAEAPQEFNDTHPELAQEMNQTWKDAWPDVVGTVIVGLGGGLGVV</sequence>
<dbReference type="InterPro" id="IPR007603">
    <property type="entry name" value="Choline_transptr-like"/>
</dbReference>
<evidence type="ECO:0000313" key="7">
    <source>
        <dbReference type="EMBL" id="CAD9313567.1"/>
    </source>
</evidence>
<evidence type="ECO:0000256" key="2">
    <source>
        <dbReference type="ARBA" id="ARBA00007168"/>
    </source>
</evidence>
<gene>
    <name evidence="7" type="ORF">SMAR1039_LOCUS691</name>
</gene>
<protein>
    <recommendedName>
        <fullName evidence="6">Choline transporter-like protein</fullName>
    </recommendedName>
</protein>
<feature type="transmembrane region" description="Helical" evidence="6">
    <location>
        <begin position="298"/>
        <end position="314"/>
    </location>
</feature>
<keyword evidence="4 6" id="KW-1133">Transmembrane helix</keyword>
<dbReference type="PANTHER" id="PTHR12385">
    <property type="entry name" value="CHOLINE TRANSPORTER-LIKE (SLC FAMILY 44)"/>
    <property type="match status" value="1"/>
</dbReference>
<dbReference type="AlphaFoldDB" id="A0A7S1YNY3"/>
<feature type="transmembrane region" description="Helical" evidence="6">
    <location>
        <begin position="165"/>
        <end position="186"/>
    </location>
</feature>
<feature type="transmembrane region" description="Helical" evidence="6">
    <location>
        <begin position="431"/>
        <end position="454"/>
    </location>
</feature>
<keyword evidence="3 6" id="KW-0812">Transmembrane</keyword>
<feature type="transmembrane region" description="Helical" evidence="6">
    <location>
        <begin position="192"/>
        <end position="209"/>
    </location>
</feature>
<evidence type="ECO:0000256" key="3">
    <source>
        <dbReference type="ARBA" id="ARBA00022692"/>
    </source>
</evidence>
<feature type="transmembrane region" description="Helical" evidence="6">
    <location>
        <begin position="274"/>
        <end position="291"/>
    </location>
</feature>
<dbReference type="GO" id="GO:0022857">
    <property type="term" value="F:transmembrane transporter activity"/>
    <property type="evidence" value="ECO:0007669"/>
    <property type="project" value="UniProtKB-UniRule"/>
</dbReference>
<reference evidence="7" key="1">
    <citation type="submission" date="2021-01" db="EMBL/GenBank/DDBJ databases">
        <authorList>
            <person name="Corre E."/>
            <person name="Pelletier E."/>
            <person name="Niang G."/>
            <person name="Scheremetjew M."/>
            <person name="Finn R."/>
            <person name="Kale V."/>
            <person name="Holt S."/>
            <person name="Cochrane G."/>
            <person name="Meng A."/>
            <person name="Brown T."/>
            <person name="Cohen L."/>
        </authorList>
    </citation>
    <scope>NUCLEOTIDE SEQUENCE</scope>
    <source>
        <strain evidence="7">FE7</strain>
    </source>
</reference>
<evidence type="ECO:0000256" key="4">
    <source>
        <dbReference type="ARBA" id="ARBA00022989"/>
    </source>
</evidence>
<comment type="function">
    <text evidence="6">Choline transporter.</text>
</comment>
<organism evidence="7">
    <name type="scientific">Skeletonema marinoi</name>
    <dbReference type="NCBI Taxonomy" id="267567"/>
    <lineage>
        <taxon>Eukaryota</taxon>
        <taxon>Sar</taxon>
        <taxon>Stramenopiles</taxon>
        <taxon>Ochrophyta</taxon>
        <taxon>Bacillariophyta</taxon>
        <taxon>Coscinodiscophyceae</taxon>
        <taxon>Thalassiosirophycidae</taxon>
        <taxon>Thalassiosirales</taxon>
        <taxon>Skeletonemataceae</taxon>
        <taxon>Skeletonema</taxon>
        <taxon>Skeletonema marinoi-dohrnii complex</taxon>
    </lineage>
</organism>
<feature type="transmembrane region" description="Helical" evidence="6">
    <location>
        <begin position="133"/>
        <end position="153"/>
    </location>
</feature>
<dbReference type="Pfam" id="PF04515">
    <property type="entry name" value="Choline_transpo"/>
    <property type="match status" value="1"/>
</dbReference>